<evidence type="ECO:0000256" key="6">
    <source>
        <dbReference type="PROSITE-ProRule" id="PRU01253"/>
    </source>
</evidence>
<dbReference type="GO" id="GO:0008270">
    <property type="term" value="F:zinc ion binding"/>
    <property type="evidence" value="ECO:0007669"/>
    <property type="project" value="UniProtKB-KW"/>
</dbReference>
<evidence type="ECO:0000313" key="11">
    <source>
        <dbReference type="Proteomes" id="UP000324091"/>
    </source>
</evidence>
<feature type="coiled-coil region" evidence="7">
    <location>
        <begin position="51"/>
        <end position="78"/>
    </location>
</feature>
<dbReference type="AlphaFoldDB" id="A0A5C6NQJ1"/>
<evidence type="ECO:0000313" key="10">
    <source>
        <dbReference type="EMBL" id="TWW69376.1"/>
    </source>
</evidence>
<sequence>MMDLFRRGELGLLGGGEGLRDDVGVSGISWSANRLSEDVYPASGLALAAAYHDIKTRLASLERENSSIKRKLKHYEVKFPMISEFGEERILCCSCDSIIKDTSVIQSETTNLQQRVNSLTQELQKSKEREERLEEVIQAYEKIHLEKSNVQRDLDKMTTLAEQHMERICSLESALRQRETSLQKLSAQLRSKDAHQSQLHASLDVPREGRGPTLQSSRSLDALSDLKLQRLEAELEGARHQAEGACQREKELRVELQRLQQEVAQLQEAQSQSQELPAHCEHCDVEWIKKAGDEQVNLALAYTELTEELGRVRGLAIKQSDLLRQVSQEPVPRAHPAPQRLSPNSSQRASLSPDRLLPTTSPPLSPNAGPASYSHQPTSSRLRAKFQGRRSYSEVSDPSAVQRAPARLMRDPVSTLPKPRSLLGEMHGYGQTKAQLRTSLVGLVRPASAHGAGGERGGGRGGERGGVSSLSSSPHHCPLDLGFPLAAEDTEITILYTEQLIKHEEVKAGNQKGGHPDMEGEEATFVHHFCHLDNQPEPTPLVTPPQSSDDEEDVCAFLSPLGSPPQTLGAIGISSSSPREHSICPSFPSPRKQPHHPSFSAPEGPATLSCHLPPYMNTEHAQSWPSINLWMESEESAIRSCPLCQLTFPTGYPDDALIKHIDSHLENSKI</sequence>
<keyword evidence="10" id="KW-0808">Transferase</keyword>
<keyword evidence="3 6" id="KW-0863">Zinc-finger</keyword>
<dbReference type="Pfam" id="PF12845">
    <property type="entry name" value="TBD"/>
    <property type="match status" value="1"/>
</dbReference>
<accession>A0A5C6NQJ1</accession>
<dbReference type="Pfam" id="PF18112">
    <property type="entry name" value="Zn-C2H2_12"/>
    <property type="match status" value="1"/>
</dbReference>
<keyword evidence="4" id="KW-0862">Zinc</keyword>
<evidence type="ECO:0000256" key="5">
    <source>
        <dbReference type="ARBA" id="ARBA00023054"/>
    </source>
</evidence>
<evidence type="ECO:0000256" key="1">
    <source>
        <dbReference type="ARBA" id="ARBA00022553"/>
    </source>
</evidence>
<feature type="region of interest" description="Disordered" evidence="8">
    <location>
        <begin position="189"/>
        <end position="218"/>
    </location>
</feature>
<evidence type="ECO:0000256" key="8">
    <source>
        <dbReference type="SAM" id="MobiDB-lite"/>
    </source>
</evidence>
<proteinExistence type="predicted"/>
<evidence type="ECO:0000256" key="4">
    <source>
        <dbReference type="ARBA" id="ARBA00022833"/>
    </source>
</evidence>
<comment type="caution">
    <text evidence="10">The sequence shown here is derived from an EMBL/GenBank/DDBJ whole genome shotgun (WGS) entry which is preliminary data.</text>
</comment>
<keyword evidence="2" id="KW-0479">Metal-binding</keyword>
<dbReference type="Proteomes" id="UP000324091">
    <property type="component" value="Chromosome 18"/>
</dbReference>
<organism evidence="10 11">
    <name type="scientific">Takifugu flavidus</name>
    <name type="common">sansaifugu</name>
    <dbReference type="NCBI Taxonomy" id="433684"/>
    <lineage>
        <taxon>Eukaryota</taxon>
        <taxon>Metazoa</taxon>
        <taxon>Chordata</taxon>
        <taxon>Craniata</taxon>
        <taxon>Vertebrata</taxon>
        <taxon>Euteleostomi</taxon>
        <taxon>Actinopterygii</taxon>
        <taxon>Neopterygii</taxon>
        <taxon>Teleostei</taxon>
        <taxon>Neoteleostei</taxon>
        <taxon>Acanthomorphata</taxon>
        <taxon>Eupercaria</taxon>
        <taxon>Tetraodontiformes</taxon>
        <taxon>Tetradontoidea</taxon>
        <taxon>Tetraodontidae</taxon>
        <taxon>Takifugu</taxon>
    </lineage>
</organism>
<reference evidence="10 11" key="1">
    <citation type="submission" date="2019-04" db="EMBL/GenBank/DDBJ databases">
        <title>Chromosome genome assembly for Takifugu flavidus.</title>
        <authorList>
            <person name="Xiao S."/>
        </authorList>
    </citation>
    <scope>NUCLEOTIDE SEQUENCE [LARGE SCALE GENOMIC DNA]</scope>
    <source>
        <strain evidence="10">HTHZ2018</strain>
        <tissue evidence="10">Muscle</tissue>
    </source>
</reference>
<dbReference type="InterPro" id="IPR024581">
    <property type="entry name" value="TBD"/>
</dbReference>
<feature type="domain" description="UBZ1-type" evidence="9">
    <location>
        <begin position="638"/>
        <end position="664"/>
    </location>
</feature>
<feature type="region of interest" description="Disordered" evidence="8">
    <location>
        <begin position="327"/>
        <end position="416"/>
    </location>
</feature>
<protein>
    <submittedName>
        <fullName evidence="10">TANK-binding kinase 1-binding protein 1</fullName>
    </submittedName>
</protein>
<evidence type="ECO:0000259" key="9">
    <source>
        <dbReference type="PROSITE" id="PS51905"/>
    </source>
</evidence>
<dbReference type="GO" id="GO:0005737">
    <property type="term" value="C:cytoplasm"/>
    <property type="evidence" value="ECO:0007669"/>
    <property type="project" value="TreeGrafter"/>
</dbReference>
<feature type="coiled-coil region" evidence="7">
    <location>
        <begin position="228"/>
        <end position="276"/>
    </location>
</feature>
<evidence type="ECO:0000256" key="2">
    <source>
        <dbReference type="ARBA" id="ARBA00022723"/>
    </source>
</evidence>
<evidence type="ECO:0000256" key="3">
    <source>
        <dbReference type="ARBA" id="ARBA00022771"/>
    </source>
</evidence>
<keyword evidence="10" id="KW-0418">Kinase</keyword>
<keyword evidence="5 7" id="KW-0175">Coiled coil</keyword>
<feature type="region of interest" description="Disordered" evidence="8">
    <location>
        <begin position="568"/>
        <end position="604"/>
    </location>
</feature>
<dbReference type="PANTHER" id="PTHR14432:SF2">
    <property type="entry name" value="TANK-BINDING KINASE 1-BINDING PROTEIN 1"/>
    <property type="match status" value="1"/>
</dbReference>
<dbReference type="EMBL" id="RHFK02000010">
    <property type="protein sequence ID" value="TWW69376.1"/>
    <property type="molecule type" value="Genomic_DNA"/>
</dbReference>
<dbReference type="PANTHER" id="PTHR14432">
    <property type="entry name" value="PROSAPIP2 PROTEIN/5-AZACYTIDINE INDUCED GENE 2"/>
    <property type="match status" value="1"/>
</dbReference>
<feature type="compositionally biased region" description="Low complexity" evidence="8">
    <location>
        <begin position="350"/>
        <end position="359"/>
    </location>
</feature>
<feature type="coiled-coil region" evidence="7">
    <location>
        <begin position="109"/>
        <end position="143"/>
    </location>
</feature>
<dbReference type="PROSITE" id="PS51905">
    <property type="entry name" value="ZF_UBZ1"/>
    <property type="match status" value="1"/>
</dbReference>
<feature type="region of interest" description="Disordered" evidence="8">
    <location>
        <begin position="447"/>
        <end position="475"/>
    </location>
</feature>
<name>A0A5C6NQJ1_9TELE</name>
<dbReference type="GO" id="GO:0016301">
    <property type="term" value="F:kinase activity"/>
    <property type="evidence" value="ECO:0007669"/>
    <property type="project" value="UniProtKB-KW"/>
</dbReference>
<dbReference type="InterPro" id="IPR041641">
    <property type="entry name" value="CALCOCO1/2_Zn_UBZ1"/>
</dbReference>
<gene>
    <name evidence="10" type="ORF">D4764_18G0001820</name>
</gene>
<dbReference type="InterPro" id="IPR051891">
    <property type="entry name" value="TBK1-IKBKE_adapters"/>
</dbReference>
<keyword evidence="11" id="KW-1185">Reference proteome</keyword>
<evidence type="ECO:0000256" key="7">
    <source>
        <dbReference type="SAM" id="Coils"/>
    </source>
</evidence>
<keyword evidence="1" id="KW-0597">Phosphoprotein</keyword>